<evidence type="ECO:0000259" key="6">
    <source>
        <dbReference type="PROSITE" id="PS50888"/>
    </source>
</evidence>
<dbReference type="CDD" id="cd18917">
    <property type="entry name" value="bHLH_AtSAC51_like"/>
    <property type="match status" value="1"/>
</dbReference>
<evidence type="ECO:0000256" key="5">
    <source>
        <dbReference type="SAM" id="MobiDB-lite"/>
    </source>
</evidence>
<protein>
    <recommendedName>
        <fullName evidence="6">BHLH domain-containing protein</fullName>
    </recommendedName>
</protein>
<dbReference type="InterPro" id="IPR011598">
    <property type="entry name" value="bHLH_dom"/>
</dbReference>
<name>A0A2P2JY40_RHIMU</name>
<keyword evidence="3" id="KW-0804">Transcription</keyword>
<dbReference type="EMBL" id="GGEC01017905">
    <property type="protein sequence ID" value="MBW98388.1"/>
    <property type="molecule type" value="Transcribed_RNA"/>
</dbReference>
<evidence type="ECO:0000256" key="4">
    <source>
        <dbReference type="ARBA" id="ARBA00023242"/>
    </source>
</evidence>
<dbReference type="GO" id="GO:0005634">
    <property type="term" value="C:nucleus"/>
    <property type="evidence" value="ECO:0007669"/>
    <property type="project" value="UniProtKB-SubCell"/>
</dbReference>
<comment type="subcellular location">
    <subcellularLocation>
        <location evidence="1">Nucleus</location>
    </subcellularLocation>
</comment>
<evidence type="ECO:0000256" key="2">
    <source>
        <dbReference type="ARBA" id="ARBA00023015"/>
    </source>
</evidence>
<dbReference type="GO" id="GO:0046983">
    <property type="term" value="F:protein dimerization activity"/>
    <property type="evidence" value="ECO:0007669"/>
    <property type="project" value="InterPro"/>
</dbReference>
<keyword evidence="4" id="KW-0539">Nucleus</keyword>
<feature type="compositionally biased region" description="Polar residues" evidence="5">
    <location>
        <begin position="162"/>
        <end position="190"/>
    </location>
</feature>
<feature type="domain" description="BHLH" evidence="6">
    <location>
        <begin position="182"/>
        <end position="231"/>
    </location>
</feature>
<feature type="region of interest" description="Disordered" evidence="5">
    <location>
        <begin position="1"/>
        <end position="24"/>
    </location>
</feature>
<dbReference type="InterPro" id="IPR036638">
    <property type="entry name" value="HLH_DNA-bd_sf"/>
</dbReference>
<accession>A0A2P2JY40</accession>
<dbReference type="PANTHER" id="PTHR36066">
    <property type="entry name" value="TRANSCRIPTION FACTOR BHLH145"/>
    <property type="match status" value="1"/>
</dbReference>
<dbReference type="Gene3D" id="4.10.280.10">
    <property type="entry name" value="Helix-loop-helix DNA-binding domain"/>
    <property type="match status" value="1"/>
</dbReference>
<evidence type="ECO:0000256" key="3">
    <source>
        <dbReference type="ARBA" id="ARBA00023163"/>
    </source>
</evidence>
<dbReference type="EMBL" id="GGEC01017906">
    <property type="protein sequence ID" value="MBW98389.1"/>
    <property type="molecule type" value="Transcribed_RNA"/>
</dbReference>
<proteinExistence type="predicted"/>
<dbReference type="PANTHER" id="PTHR36066:SF11">
    <property type="entry name" value="TRANSCRIPTION FACTOR BHLH144"/>
    <property type="match status" value="1"/>
</dbReference>
<dbReference type="Pfam" id="PF23173">
    <property type="entry name" value="bHLH_SAC51"/>
    <property type="match status" value="1"/>
</dbReference>
<keyword evidence="2" id="KW-0805">Transcription regulation</keyword>
<dbReference type="EMBL" id="GGEC01017904">
    <property type="protein sequence ID" value="MBW98387.1"/>
    <property type="molecule type" value="Transcribed_RNA"/>
</dbReference>
<evidence type="ECO:0000256" key="1">
    <source>
        <dbReference type="ARBA" id="ARBA00004123"/>
    </source>
</evidence>
<dbReference type="InterPro" id="IPR037546">
    <property type="entry name" value="SAC51-like"/>
</dbReference>
<dbReference type="SMART" id="SM00353">
    <property type="entry name" value="HLH"/>
    <property type="match status" value="1"/>
</dbReference>
<evidence type="ECO:0000313" key="7">
    <source>
        <dbReference type="EMBL" id="MBW98386.1"/>
    </source>
</evidence>
<reference evidence="7" key="1">
    <citation type="submission" date="2018-02" db="EMBL/GenBank/DDBJ databases">
        <title>Rhizophora mucronata_Transcriptome.</title>
        <authorList>
            <person name="Meera S.P."/>
            <person name="Sreeshan A."/>
            <person name="Augustine A."/>
        </authorList>
    </citation>
    <scope>NUCLEOTIDE SEQUENCE</scope>
    <source>
        <tissue evidence="7">Leaf</tissue>
    </source>
</reference>
<dbReference type="SUPFAM" id="SSF47459">
    <property type="entry name" value="HLH, helix-loop-helix DNA-binding domain"/>
    <property type="match status" value="1"/>
</dbReference>
<dbReference type="PROSITE" id="PS50888">
    <property type="entry name" value="BHLH"/>
    <property type="match status" value="1"/>
</dbReference>
<organism evidence="7">
    <name type="scientific">Rhizophora mucronata</name>
    <name type="common">Asiatic mangrove</name>
    <dbReference type="NCBI Taxonomy" id="61149"/>
    <lineage>
        <taxon>Eukaryota</taxon>
        <taxon>Viridiplantae</taxon>
        <taxon>Streptophyta</taxon>
        <taxon>Embryophyta</taxon>
        <taxon>Tracheophyta</taxon>
        <taxon>Spermatophyta</taxon>
        <taxon>Magnoliopsida</taxon>
        <taxon>eudicotyledons</taxon>
        <taxon>Gunneridae</taxon>
        <taxon>Pentapetalae</taxon>
        <taxon>rosids</taxon>
        <taxon>fabids</taxon>
        <taxon>Malpighiales</taxon>
        <taxon>Rhizophoraceae</taxon>
        <taxon>Rhizophora</taxon>
    </lineage>
</organism>
<sequence>MQSDQQFHQEQAVPPLASQGGNDCTHIPAVSSSAAILPPTTKNWMPFHGVEFQPSDVCPRNFIIFDQNDHQSQIMFHPAMAHKFSGPGLNMSPAYFMENVNPAHFQGNIGRKDSIFVERDVGCSLKEDSDDIDVLLSLEEEEQEEYDEEELSTARTFGTFGSNSPDSCSISGSKPRKSSFQNSLGGSSCNNERKRQKMKTTLKALRGIVPGGDQMNTATVLNEAVRYLKSLKVEVQKLGVRNFKD</sequence>
<dbReference type="AlphaFoldDB" id="A0A2P2JY40"/>
<dbReference type="EMBL" id="GGEC01017903">
    <property type="protein sequence ID" value="MBW98386.1"/>
    <property type="molecule type" value="Transcribed_RNA"/>
</dbReference>
<feature type="region of interest" description="Disordered" evidence="5">
    <location>
        <begin position="162"/>
        <end position="196"/>
    </location>
</feature>